<dbReference type="EMBL" id="CP089983">
    <property type="protein sequence ID" value="WXB00951.1"/>
    <property type="molecule type" value="Genomic_DNA"/>
</dbReference>
<organism evidence="2 3">
    <name type="scientific">Pendulispora rubella</name>
    <dbReference type="NCBI Taxonomy" id="2741070"/>
    <lineage>
        <taxon>Bacteria</taxon>
        <taxon>Pseudomonadati</taxon>
        <taxon>Myxococcota</taxon>
        <taxon>Myxococcia</taxon>
        <taxon>Myxococcales</taxon>
        <taxon>Sorangiineae</taxon>
        <taxon>Pendulisporaceae</taxon>
        <taxon>Pendulispora</taxon>
    </lineage>
</organism>
<sequence length="117" mass="12576">MRTIIQLGSSNGNDETGNVPVSGCKTSKMAYDAMVERLDRLAVVVECLESVERSGDKANGGWPFFQVPCSAPAPSTPRRGSASRASHMASPRRRRRESEETRAAVQNATAGFVGAFM</sequence>
<feature type="region of interest" description="Disordered" evidence="1">
    <location>
        <begin position="1"/>
        <end position="21"/>
    </location>
</feature>
<feature type="compositionally biased region" description="Polar residues" evidence="1">
    <location>
        <begin position="1"/>
        <end position="16"/>
    </location>
</feature>
<accession>A0ABZ2KQJ6</accession>
<gene>
    <name evidence="2" type="ORF">LVJ94_29035</name>
</gene>
<evidence type="ECO:0000313" key="3">
    <source>
        <dbReference type="Proteomes" id="UP001374803"/>
    </source>
</evidence>
<proteinExistence type="predicted"/>
<keyword evidence="3" id="KW-1185">Reference proteome</keyword>
<dbReference type="Proteomes" id="UP001374803">
    <property type="component" value="Chromosome"/>
</dbReference>
<evidence type="ECO:0000256" key="1">
    <source>
        <dbReference type="SAM" id="MobiDB-lite"/>
    </source>
</evidence>
<reference evidence="2" key="1">
    <citation type="submission" date="2021-12" db="EMBL/GenBank/DDBJ databases">
        <title>Discovery of the Pendulisporaceae a myxobacterial family with distinct sporulation behavior and unique specialized metabolism.</title>
        <authorList>
            <person name="Garcia R."/>
            <person name="Popoff A."/>
            <person name="Bader C.D."/>
            <person name="Loehr J."/>
            <person name="Walesch S."/>
            <person name="Walt C."/>
            <person name="Boldt J."/>
            <person name="Bunk B."/>
            <person name="Haeckl F.J.F.P.J."/>
            <person name="Gunesch A.P."/>
            <person name="Birkelbach J."/>
            <person name="Nuebel U."/>
            <person name="Pietschmann T."/>
            <person name="Bach T."/>
            <person name="Mueller R."/>
        </authorList>
    </citation>
    <scope>NUCLEOTIDE SEQUENCE</scope>
    <source>
        <strain evidence="2">MSr11367</strain>
    </source>
</reference>
<feature type="region of interest" description="Disordered" evidence="1">
    <location>
        <begin position="69"/>
        <end position="117"/>
    </location>
</feature>
<dbReference type="RefSeq" id="WP_394830558.1">
    <property type="nucleotide sequence ID" value="NZ_CP089929.1"/>
</dbReference>
<evidence type="ECO:0000313" key="2">
    <source>
        <dbReference type="EMBL" id="WXB00951.1"/>
    </source>
</evidence>
<name>A0ABZ2KQJ6_9BACT</name>
<protein>
    <submittedName>
        <fullName evidence="2">Uncharacterized protein</fullName>
    </submittedName>
</protein>